<organism evidence="2 3">
    <name type="scientific">Streptomyces mirabilis</name>
    <dbReference type="NCBI Taxonomy" id="68239"/>
    <lineage>
        <taxon>Bacteria</taxon>
        <taxon>Bacillati</taxon>
        <taxon>Actinomycetota</taxon>
        <taxon>Actinomycetes</taxon>
        <taxon>Kitasatosporales</taxon>
        <taxon>Streptomycetaceae</taxon>
        <taxon>Streptomyces</taxon>
    </lineage>
</organism>
<evidence type="ECO:0000259" key="1">
    <source>
        <dbReference type="SMART" id="SM00829"/>
    </source>
</evidence>
<dbReference type="InterPro" id="IPR013154">
    <property type="entry name" value="ADH-like_N"/>
</dbReference>
<reference evidence="2 3" key="1">
    <citation type="submission" date="2016-10" db="EMBL/GenBank/DDBJ databases">
        <authorList>
            <person name="de Groot N.N."/>
        </authorList>
    </citation>
    <scope>NUCLEOTIDE SEQUENCE [LARGE SCALE GENOMIC DNA]</scope>
    <source>
        <strain evidence="2 3">OK461</strain>
    </source>
</reference>
<dbReference type="InterPro" id="IPR052733">
    <property type="entry name" value="Chloroplast_QOR"/>
</dbReference>
<protein>
    <submittedName>
        <fullName evidence="2">NADPH:quinone reductase</fullName>
    </submittedName>
</protein>
<dbReference type="SUPFAM" id="SSF51735">
    <property type="entry name" value="NAD(P)-binding Rossmann-fold domains"/>
    <property type="match status" value="1"/>
</dbReference>
<dbReference type="PANTHER" id="PTHR44013">
    <property type="entry name" value="ZINC-TYPE ALCOHOL DEHYDROGENASE-LIKE PROTEIN C16A3.02C"/>
    <property type="match status" value="1"/>
</dbReference>
<dbReference type="SUPFAM" id="SSF50129">
    <property type="entry name" value="GroES-like"/>
    <property type="match status" value="1"/>
</dbReference>
<evidence type="ECO:0000313" key="3">
    <source>
        <dbReference type="Proteomes" id="UP000181942"/>
    </source>
</evidence>
<dbReference type="RefSeq" id="WP_075028867.1">
    <property type="nucleotide sequence ID" value="NZ_FONR01000007.1"/>
</dbReference>
<proteinExistence type="predicted"/>
<dbReference type="OrthoDB" id="3727682at2"/>
<dbReference type="SMART" id="SM00829">
    <property type="entry name" value="PKS_ER"/>
    <property type="match status" value="1"/>
</dbReference>
<dbReference type="Pfam" id="PF13602">
    <property type="entry name" value="ADH_zinc_N_2"/>
    <property type="match status" value="1"/>
</dbReference>
<dbReference type="Gene3D" id="3.90.180.10">
    <property type="entry name" value="Medium-chain alcohol dehydrogenases, catalytic domain"/>
    <property type="match status" value="1"/>
</dbReference>
<dbReference type="EMBL" id="FONR01000007">
    <property type="protein sequence ID" value="SFF49063.1"/>
    <property type="molecule type" value="Genomic_DNA"/>
</dbReference>
<dbReference type="Proteomes" id="UP000181942">
    <property type="component" value="Unassembled WGS sequence"/>
</dbReference>
<dbReference type="InterPro" id="IPR011032">
    <property type="entry name" value="GroES-like_sf"/>
</dbReference>
<dbReference type="PANTHER" id="PTHR44013:SF1">
    <property type="entry name" value="ZINC-TYPE ALCOHOL DEHYDROGENASE-LIKE PROTEIN C16A3.02C"/>
    <property type="match status" value="1"/>
</dbReference>
<dbReference type="GO" id="GO:0016491">
    <property type="term" value="F:oxidoreductase activity"/>
    <property type="evidence" value="ECO:0007669"/>
    <property type="project" value="InterPro"/>
</dbReference>
<feature type="domain" description="Enoyl reductase (ER)" evidence="1">
    <location>
        <begin position="11"/>
        <end position="313"/>
    </location>
</feature>
<sequence length="317" mass="32331">MKAAQITSYGDAADVLRINDVDRPAPGAGEVLVRVEASSVNGHDVIVRSGEMKIVSGRRFPLGTGLDFAGVVTGSGTGVEDLRVGDRVWGTVHPRQRHTIGGAAEYVVVPADRLAPAPATLSAADAASLVVAGATALIAVRDTVRLAPGEKVLVRGAAGGVGTAAVQLAHALGCHVTALARARHAPALTDLGADEVLDHGSTTSDRVGPFDAIVDTVGTELNCYRSRLAKGGRMVTVGLSAPALAAIAASSVYGARRVRTFSANPDATVLRALADHVTSGALRPVVNSVYPFADIVAAHQAFERGGVVGKHVVAVSE</sequence>
<dbReference type="InterPro" id="IPR020843">
    <property type="entry name" value="ER"/>
</dbReference>
<dbReference type="Pfam" id="PF08240">
    <property type="entry name" value="ADH_N"/>
    <property type="match status" value="1"/>
</dbReference>
<dbReference type="AlphaFoldDB" id="A0A1I2J5F1"/>
<dbReference type="CDD" id="cd08267">
    <property type="entry name" value="MDR1"/>
    <property type="match status" value="1"/>
</dbReference>
<dbReference type="Gene3D" id="3.40.50.720">
    <property type="entry name" value="NAD(P)-binding Rossmann-like Domain"/>
    <property type="match status" value="1"/>
</dbReference>
<accession>A0A1I2J5F1</accession>
<dbReference type="InterPro" id="IPR036291">
    <property type="entry name" value="NAD(P)-bd_dom_sf"/>
</dbReference>
<evidence type="ECO:0000313" key="2">
    <source>
        <dbReference type="EMBL" id="SFF49063.1"/>
    </source>
</evidence>
<gene>
    <name evidence="2" type="ORF">SAMN02787118_107246</name>
</gene>
<name>A0A1I2J5F1_9ACTN</name>